<dbReference type="Gene3D" id="3.30.160.270">
    <property type="match status" value="1"/>
</dbReference>
<keyword evidence="6" id="KW-0100">Branched-chain amino acid biosynthesis</keyword>
<comment type="catalytic activity">
    <reaction evidence="7">
        <text>pyruvate + acetyl-CoA + H2O = (3R)-citramalate + CoA + H(+)</text>
        <dbReference type="Rhea" id="RHEA:19045"/>
        <dbReference type="ChEBI" id="CHEBI:15361"/>
        <dbReference type="ChEBI" id="CHEBI:15377"/>
        <dbReference type="ChEBI" id="CHEBI:15378"/>
        <dbReference type="ChEBI" id="CHEBI:30934"/>
        <dbReference type="ChEBI" id="CHEBI:57287"/>
        <dbReference type="ChEBI" id="CHEBI:57288"/>
        <dbReference type="EC" id="2.3.3.21"/>
    </reaction>
</comment>
<dbReference type="PROSITE" id="PS00815">
    <property type="entry name" value="AIPM_HOMOCIT_SYNTH_1"/>
    <property type="match status" value="1"/>
</dbReference>
<dbReference type="Pfam" id="PF00682">
    <property type="entry name" value="HMGL-like"/>
    <property type="match status" value="1"/>
</dbReference>
<dbReference type="EC" id="2.3.3.21" evidence="8"/>
<evidence type="ECO:0000256" key="5">
    <source>
        <dbReference type="ARBA" id="ARBA00022679"/>
    </source>
</evidence>
<evidence type="ECO:0000256" key="8">
    <source>
        <dbReference type="NCBIfam" id="TIGR00977"/>
    </source>
</evidence>
<sequence length="535" mass="58082">MTGERIYLYDTTLRDGAQTQDVDFSVADKIAIAQDLDRLGIDYIEGGWPGANPTDDRFFGSDAPTLARATFTAFGMTRRPGRSAANDPGLAGLFNARCSAVCMVGKTWDFHVDVALAIPREENLELIRDSVAAAKAAKGEALFDAEHFFDGYKRNPGYAASCVRAAYEAGARWVVLCDTNGGTLPHEIEEIVHAVVHEHGIPGDRLGIHCHNDTENAVANSLAAVRAGARMIQGTLNGLGERCGNANLVALIPTLMLKMGFRTGVRAEDLGLLTEVSRALDERLNRAPNRHAAYVGASAFAHKGGLHVSAVEKDPACYEHIAPETVGNRRQIVVSDQAGRSNILARLREMGLDIDPADARLPRLVDLVKQRDTAGYAYDTAEASFELLARRELGKVPAFFELKRFHVTDERRYNAKGELVVESEAVVRVKIGDQVRHEVADGNGPVHALDQAMRKALESTYPLIRGVKLVDYRVRILAATAGTAAMPRVLIRSRNGDGSEWSTLGVSTNIIEASTEALVDSYTFKLLRDGVAPRG</sequence>
<name>A0ABX2TC84_9PROT</name>
<keyword evidence="3" id="KW-0028">Amino-acid biosynthesis</keyword>
<dbReference type="InterPro" id="IPR054691">
    <property type="entry name" value="LeuA/HCS_post-cat"/>
</dbReference>
<organism evidence="11 12">
    <name type="scientific">Azospirillum oleiclasticum</name>
    <dbReference type="NCBI Taxonomy" id="2735135"/>
    <lineage>
        <taxon>Bacteria</taxon>
        <taxon>Pseudomonadati</taxon>
        <taxon>Pseudomonadota</taxon>
        <taxon>Alphaproteobacteria</taxon>
        <taxon>Rhodospirillales</taxon>
        <taxon>Azospirillaceae</taxon>
        <taxon>Azospirillum</taxon>
    </lineage>
</organism>
<dbReference type="InterPro" id="IPR013785">
    <property type="entry name" value="Aldolase_TIM"/>
</dbReference>
<dbReference type="SMART" id="SM00917">
    <property type="entry name" value="LeuA_dimer"/>
    <property type="match status" value="1"/>
</dbReference>
<dbReference type="EMBL" id="JABFDB010000014">
    <property type="protein sequence ID" value="NYZ21944.1"/>
    <property type="molecule type" value="Genomic_DNA"/>
</dbReference>
<evidence type="ECO:0000256" key="2">
    <source>
        <dbReference type="ARBA" id="ARBA00006154"/>
    </source>
</evidence>
<keyword evidence="12" id="KW-1185">Reference proteome</keyword>
<feature type="domain" description="Pyruvate carboxyltransferase" evidence="10">
    <location>
        <begin position="6"/>
        <end position="271"/>
    </location>
</feature>
<dbReference type="Pfam" id="PF22617">
    <property type="entry name" value="HCS_D2"/>
    <property type="match status" value="1"/>
</dbReference>
<dbReference type="RefSeq" id="WP_180283715.1">
    <property type="nucleotide sequence ID" value="NZ_JABFDB010000014.1"/>
</dbReference>
<evidence type="ECO:0000256" key="3">
    <source>
        <dbReference type="ARBA" id="ARBA00022605"/>
    </source>
</evidence>
<dbReference type="PANTHER" id="PTHR43538">
    <property type="entry name" value="ALPHA-IPM SYNTHASE/HOMOCITRATE SYNTHASE"/>
    <property type="match status" value="1"/>
</dbReference>
<evidence type="ECO:0000313" key="11">
    <source>
        <dbReference type="EMBL" id="NYZ21944.1"/>
    </source>
</evidence>
<dbReference type="Pfam" id="PF08502">
    <property type="entry name" value="LeuA_dimer"/>
    <property type="match status" value="1"/>
</dbReference>
<evidence type="ECO:0000256" key="1">
    <source>
        <dbReference type="ARBA" id="ARBA00004743"/>
    </source>
</evidence>
<evidence type="ECO:0000259" key="10">
    <source>
        <dbReference type="PROSITE" id="PS50991"/>
    </source>
</evidence>
<dbReference type="Proteomes" id="UP000584642">
    <property type="component" value="Unassembled WGS sequence"/>
</dbReference>
<dbReference type="Gene3D" id="1.10.238.260">
    <property type="match status" value="1"/>
</dbReference>
<accession>A0ABX2TC84</accession>
<dbReference type="SUPFAM" id="SSF51569">
    <property type="entry name" value="Aldolase"/>
    <property type="match status" value="1"/>
</dbReference>
<dbReference type="InterPro" id="IPR005675">
    <property type="entry name" value="Citramal_synthase"/>
</dbReference>
<reference evidence="11 12" key="1">
    <citation type="submission" date="2020-05" db="EMBL/GenBank/DDBJ databases">
        <title>Azospirillum oleiclasticum sp. nov, a nitrogen-fixing and heavy crude oil-emulsifying bacterium isolated from the crude oil of Yumen Oilfield.</title>
        <authorList>
            <person name="Wu D."/>
            <person name="Cai M."/>
            <person name="Zhang X."/>
        </authorList>
    </citation>
    <scope>NUCLEOTIDE SEQUENCE [LARGE SCALE GENOMIC DNA]</scope>
    <source>
        <strain evidence="11 12">ROY-1-1-2</strain>
    </source>
</reference>
<dbReference type="NCBIfam" id="TIGR00977">
    <property type="entry name" value="citramal_synth"/>
    <property type="match status" value="1"/>
</dbReference>
<comment type="similarity">
    <text evidence="2 9">Belongs to the alpha-IPM synthase/homocitrate synthase family.</text>
</comment>
<evidence type="ECO:0000256" key="4">
    <source>
        <dbReference type="ARBA" id="ARBA00022624"/>
    </source>
</evidence>
<protein>
    <recommendedName>
        <fullName evidence="8">Citramalate synthase</fullName>
        <ecNumber evidence="8">2.3.3.21</ecNumber>
    </recommendedName>
</protein>
<proteinExistence type="inferred from homology"/>
<comment type="pathway">
    <text evidence="1">Amino-acid biosynthesis; L-isoleucine biosynthesis; 2-oxobutanoate from pyruvate: step 1/3.</text>
</comment>
<evidence type="ECO:0000256" key="7">
    <source>
        <dbReference type="ARBA" id="ARBA00048263"/>
    </source>
</evidence>
<gene>
    <name evidence="11" type="ORF">HND93_19695</name>
</gene>
<evidence type="ECO:0000256" key="9">
    <source>
        <dbReference type="RuleBase" id="RU003523"/>
    </source>
</evidence>
<dbReference type="PROSITE" id="PS50991">
    <property type="entry name" value="PYR_CT"/>
    <property type="match status" value="1"/>
</dbReference>
<dbReference type="InterPro" id="IPR036230">
    <property type="entry name" value="LeuA_allosteric_dom_sf"/>
</dbReference>
<evidence type="ECO:0000313" key="12">
    <source>
        <dbReference type="Proteomes" id="UP000584642"/>
    </source>
</evidence>
<dbReference type="InterPro" id="IPR002034">
    <property type="entry name" value="AIPM/Hcit_synth_CS"/>
</dbReference>
<keyword evidence="5 9" id="KW-0808">Transferase</keyword>
<dbReference type="CDD" id="cd07941">
    <property type="entry name" value="DRE_TIM_LeuA3"/>
    <property type="match status" value="1"/>
</dbReference>
<keyword evidence="4" id="KW-0412">Isoleucine biosynthesis</keyword>
<dbReference type="PANTHER" id="PTHR43538:SF1">
    <property type="entry name" value="(R)-CITRAMALATE SYNTHASE"/>
    <property type="match status" value="1"/>
</dbReference>
<comment type="caution">
    <text evidence="11">The sequence shown here is derived from an EMBL/GenBank/DDBJ whole genome shotgun (WGS) entry which is preliminary data.</text>
</comment>
<dbReference type="SUPFAM" id="SSF110921">
    <property type="entry name" value="2-isopropylmalate synthase LeuA, allosteric (dimerisation) domain"/>
    <property type="match status" value="1"/>
</dbReference>
<dbReference type="InterPro" id="IPR013709">
    <property type="entry name" value="2-isopropylmalate_synth_dimer"/>
</dbReference>
<dbReference type="InterPro" id="IPR000891">
    <property type="entry name" value="PYR_CT"/>
</dbReference>
<evidence type="ECO:0000256" key="6">
    <source>
        <dbReference type="ARBA" id="ARBA00023304"/>
    </source>
</evidence>
<dbReference type="Gene3D" id="3.20.20.70">
    <property type="entry name" value="Aldolase class I"/>
    <property type="match status" value="1"/>
</dbReference>